<dbReference type="VEuPathDB" id="FungiDB:FOXG_05006"/>
<keyword evidence="2" id="KW-0479">Metal-binding</keyword>
<dbReference type="Proteomes" id="UP000285084">
    <property type="component" value="Unassembled WGS sequence"/>
</dbReference>
<dbReference type="PANTHER" id="PTHR11709:SF488">
    <property type="entry name" value="LACCASE-RELATED"/>
    <property type="match status" value="1"/>
</dbReference>
<proteinExistence type="inferred from homology"/>
<feature type="domain" description="Plastocyanin-like" evidence="12">
    <location>
        <begin position="54"/>
        <end position="166"/>
    </location>
</feature>
<dbReference type="Pfam" id="PF00394">
    <property type="entry name" value="Cu-oxidase"/>
    <property type="match status" value="1"/>
</dbReference>
<keyword evidence="3 9" id="KW-0732">Signal</keyword>
<gene>
    <name evidence="13" type="ORF">BFJ69_g14634</name>
</gene>
<dbReference type="InterPro" id="IPR002355">
    <property type="entry name" value="Cu_oxidase_Cu_BS"/>
</dbReference>
<evidence type="ECO:0000256" key="8">
    <source>
        <dbReference type="SAM" id="MobiDB-lite"/>
    </source>
</evidence>
<dbReference type="Pfam" id="PF07732">
    <property type="entry name" value="Cu-oxidase_3"/>
    <property type="match status" value="1"/>
</dbReference>
<evidence type="ECO:0000259" key="10">
    <source>
        <dbReference type="Pfam" id="PF00394"/>
    </source>
</evidence>
<feature type="chain" id="PRO_5019515868" evidence="9">
    <location>
        <begin position="23"/>
        <end position="686"/>
    </location>
</feature>
<dbReference type="InterPro" id="IPR001117">
    <property type="entry name" value="Cu-oxidase_2nd"/>
</dbReference>
<keyword evidence="5" id="KW-0560">Oxidoreductase</keyword>
<reference evidence="13 14" key="1">
    <citation type="journal article" date="2018" name="Sci. Rep.">
        <title>Characterisation of pathogen-specific regions and novel effector candidates in Fusarium oxysporum f. sp. cepae.</title>
        <authorList>
            <person name="Armitage A.D."/>
            <person name="Taylor A."/>
            <person name="Sobczyk M.K."/>
            <person name="Baxter L."/>
            <person name="Greenfield B.P."/>
            <person name="Bates H.J."/>
            <person name="Wilson F."/>
            <person name="Jackson A.C."/>
            <person name="Ott S."/>
            <person name="Harrison R.J."/>
            <person name="Clarkson J.P."/>
        </authorList>
    </citation>
    <scope>NUCLEOTIDE SEQUENCE [LARGE SCALE GENOMIC DNA]</scope>
    <source>
        <strain evidence="13 14">Fo_A13</strain>
    </source>
</reference>
<evidence type="ECO:0000256" key="7">
    <source>
        <dbReference type="ARBA" id="ARBA00023180"/>
    </source>
</evidence>
<dbReference type="InterPro" id="IPR045087">
    <property type="entry name" value="Cu-oxidase_fam"/>
</dbReference>
<comment type="caution">
    <text evidence="13">The sequence shown here is derived from an EMBL/GenBank/DDBJ whole genome shotgun (WGS) entry which is preliminary data.</text>
</comment>
<feature type="region of interest" description="Disordered" evidence="8">
    <location>
        <begin position="635"/>
        <end position="654"/>
    </location>
</feature>
<dbReference type="InterPro" id="IPR033138">
    <property type="entry name" value="Cu_oxidase_CS"/>
</dbReference>
<evidence type="ECO:0000256" key="2">
    <source>
        <dbReference type="ARBA" id="ARBA00022723"/>
    </source>
</evidence>
<accession>A0A420MGX7</accession>
<dbReference type="VEuPathDB" id="FungiDB:FOMG_06351"/>
<evidence type="ECO:0000259" key="11">
    <source>
        <dbReference type="Pfam" id="PF07731"/>
    </source>
</evidence>
<dbReference type="VEuPathDB" id="FungiDB:HZS61_003603"/>
<dbReference type="PROSITE" id="PS00080">
    <property type="entry name" value="MULTICOPPER_OXIDASE2"/>
    <property type="match status" value="1"/>
</dbReference>
<dbReference type="CDD" id="cd13876">
    <property type="entry name" value="CuRO_2_Abr2_like"/>
    <property type="match status" value="1"/>
</dbReference>
<dbReference type="Pfam" id="PF07731">
    <property type="entry name" value="Cu-oxidase_2"/>
    <property type="match status" value="1"/>
</dbReference>
<evidence type="ECO:0000256" key="3">
    <source>
        <dbReference type="ARBA" id="ARBA00022729"/>
    </source>
</evidence>
<dbReference type="VEuPathDB" id="FungiDB:FOC4_g10013409"/>
<evidence type="ECO:0000256" key="1">
    <source>
        <dbReference type="ARBA" id="ARBA00010609"/>
    </source>
</evidence>
<evidence type="ECO:0000256" key="5">
    <source>
        <dbReference type="ARBA" id="ARBA00023002"/>
    </source>
</evidence>
<dbReference type="VEuPathDB" id="FungiDB:FOIG_09297"/>
<feature type="signal peptide" evidence="9">
    <location>
        <begin position="1"/>
        <end position="22"/>
    </location>
</feature>
<keyword evidence="4" id="KW-0677">Repeat</keyword>
<dbReference type="GO" id="GO:0016491">
    <property type="term" value="F:oxidoreductase activity"/>
    <property type="evidence" value="ECO:0007669"/>
    <property type="project" value="UniProtKB-KW"/>
</dbReference>
<dbReference type="GO" id="GO:0005507">
    <property type="term" value="F:copper ion binding"/>
    <property type="evidence" value="ECO:0007669"/>
    <property type="project" value="InterPro"/>
</dbReference>
<dbReference type="Gene3D" id="2.60.40.420">
    <property type="entry name" value="Cupredoxins - blue copper proteins"/>
    <property type="match status" value="3"/>
</dbReference>
<evidence type="ECO:0000313" key="13">
    <source>
        <dbReference type="EMBL" id="RKK67301.1"/>
    </source>
</evidence>
<dbReference type="SUPFAM" id="SSF49503">
    <property type="entry name" value="Cupredoxins"/>
    <property type="match status" value="3"/>
</dbReference>
<protein>
    <submittedName>
        <fullName evidence="13">Laccase abr2</fullName>
    </submittedName>
</protein>
<comment type="similarity">
    <text evidence="1">Belongs to the multicopper oxidase family.</text>
</comment>
<dbReference type="FunFam" id="2.60.40.420:FF:000036">
    <property type="entry name" value="L-ascorbate oxidase"/>
    <property type="match status" value="1"/>
</dbReference>
<dbReference type="PROSITE" id="PS00079">
    <property type="entry name" value="MULTICOPPER_OXIDASE1"/>
    <property type="match status" value="1"/>
</dbReference>
<dbReference type="AlphaFoldDB" id="A0A420MGX7"/>
<sequence length="686" mass="73428">MKLKVNTLFSAILSLCPVIAAARGQTLGKHGGGGDGDASPGHAGKTLNYQLNLTWADGEPDGFTRKMIFINGQFPGPTIHADQGDQVQVLVYNNLPFNTSIHFHGIEQLGTLYSDGLPGVTQKTIHPGGSFLYNWTATQYGAYWYHSHYRGQIEDGLYGAITISPNRSIQKPFYVISNDSATIVQLEKAETAVKPLIFGDWRHMTSSETIALILDSGLEANCLDSILVNGKGSVRCLSNEVLKANTPPQIASVLQGKGLTPKGCLPASLFAARAPPNTADLSKIPSSVFDICTPTTGATEAVSVCPRTGQEWIAFDFVSAASSLSLTVSVDQHPMWVYAVDGLYVVPMLVEAITMDNGERYSVLLHLDQTPGNYSIRAASAIPQVITTSAVLQYACPGVQSNPGPSDPYITVSGANSTKDVNFFNTVEQRTFQAPPISQQVNATYILHTGSVNRGCLWSLNHTCYDASLEDTSQIPLLGGPASGVDFSGLVMNSTFGSWTDIILLSTDLGAPHHPIHKHSNKAYIIGQGTGPFNFTTVAEAASAMPEAFNLVNPPLRDSFVIPAVGLESTWLAIRFQSVNPGPSFIHCHIASHLGGGMAMIFMDGTDRWPSVPDQFINYDGGLWDASTIVASSSTSRAASTSQPSSGDDTKSSGVAGRSIIRGWWYLACLIFAPYGLLEWMIEANG</sequence>
<feature type="compositionally biased region" description="Low complexity" evidence="8">
    <location>
        <begin position="635"/>
        <end position="646"/>
    </location>
</feature>
<dbReference type="EMBL" id="MRCX01000236">
    <property type="protein sequence ID" value="RKK67301.1"/>
    <property type="molecule type" value="Genomic_DNA"/>
</dbReference>
<dbReference type="InterPro" id="IPR011706">
    <property type="entry name" value="Cu-oxidase_C"/>
</dbReference>
<dbReference type="InterPro" id="IPR011707">
    <property type="entry name" value="Cu-oxidase-like_N"/>
</dbReference>
<dbReference type="VEuPathDB" id="FungiDB:FOC1_g10010847"/>
<evidence type="ECO:0000256" key="9">
    <source>
        <dbReference type="SAM" id="SignalP"/>
    </source>
</evidence>
<organism evidence="13 14">
    <name type="scientific">Fusarium oxysporum</name>
    <name type="common">Fusarium vascular wilt</name>
    <dbReference type="NCBI Taxonomy" id="5507"/>
    <lineage>
        <taxon>Eukaryota</taxon>
        <taxon>Fungi</taxon>
        <taxon>Dikarya</taxon>
        <taxon>Ascomycota</taxon>
        <taxon>Pezizomycotina</taxon>
        <taxon>Sordariomycetes</taxon>
        <taxon>Hypocreomycetidae</taxon>
        <taxon>Hypocreales</taxon>
        <taxon>Nectriaceae</taxon>
        <taxon>Fusarium</taxon>
        <taxon>Fusarium oxysporum species complex</taxon>
    </lineage>
</organism>
<feature type="domain" description="Plastocyanin-like" evidence="10">
    <location>
        <begin position="195"/>
        <end position="396"/>
    </location>
</feature>
<dbReference type="VEuPathDB" id="FungiDB:FOZG_14566"/>
<keyword evidence="7" id="KW-0325">Glycoprotein</keyword>
<dbReference type="CDD" id="cd13850">
    <property type="entry name" value="CuRO_1_Abr2_like"/>
    <property type="match status" value="1"/>
</dbReference>
<dbReference type="CDD" id="cd13898">
    <property type="entry name" value="CuRO_3_Abr2_like"/>
    <property type="match status" value="1"/>
</dbReference>
<keyword evidence="6" id="KW-0186">Copper</keyword>
<evidence type="ECO:0000259" key="12">
    <source>
        <dbReference type="Pfam" id="PF07732"/>
    </source>
</evidence>
<dbReference type="VEuPathDB" id="FungiDB:FOZG_09287"/>
<dbReference type="InterPro" id="IPR008972">
    <property type="entry name" value="Cupredoxin"/>
</dbReference>
<dbReference type="PANTHER" id="PTHR11709">
    <property type="entry name" value="MULTI-COPPER OXIDASE"/>
    <property type="match status" value="1"/>
</dbReference>
<evidence type="ECO:0000256" key="6">
    <source>
        <dbReference type="ARBA" id="ARBA00023008"/>
    </source>
</evidence>
<feature type="domain" description="Plastocyanin-like" evidence="11">
    <location>
        <begin position="489"/>
        <end position="605"/>
    </location>
</feature>
<evidence type="ECO:0000256" key="4">
    <source>
        <dbReference type="ARBA" id="ARBA00022737"/>
    </source>
</evidence>
<evidence type="ECO:0000313" key="14">
    <source>
        <dbReference type="Proteomes" id="UP000285084"/>
    </source>
</evidence>
<name>A0A420MGX7_FUSOX</name>